<feature type="compositionally biased region" description="Polar residues" evidence="1">
    <location>
        <begin position="79"/>
        <end position="90"/>
    </location>
</feature>
<reference evidence="3" key="1">
    <citation type="journal article" date="2023" name="Mol. Phylogenet. Evol.">
        <title>Genome-scale phylogeny and comparative genomics of the fungal order Sordariales.</title>
        <authorList>
            <person name="Hensen N."/>
            <person name="Bonometti L."/>
            <person name="Westerberg I."/>
            <person name="Brannstrom I.O."/>
            <person name="Guillou S."/>
            <person name="Cros-Aarteil S."/>
            <person name="Calhoun S."/>
            <person name="Haridas S."/>
            <person name="Kuo A."/>
            <person name="Mondo S."/>
            <person name="Pangilinan J."/>
            <person name="Riley R."/>
            <person name="LaButti K."/>
            <person name="Andreopoulos B."/>
            <person name="Lipzen A."/>
            <person name="Chen C."/>
            <person name="Yan M."/>
            <person name="Daum C."/>
            <person name="Ng V."/>
            <person name="Clum A."/>
            <person name="Steindorff A."/>
            <person name="Ohm R.A."/>
            <person name="Martin F."/>
            <person name="Silar P."/>
            <person name="Natvig D.O."/>
            <person name="Lalanne C."/>
            <person name="Gautier V."/>
            <person name="Ament-Velasquez S.L."/>
            <person name="Kruys A."/>
            <person name="Hutchinson M.I."/>
            <person name="Powell A.J."/>
            <person name="Barry K."/>
            <person name="Miller A.N."/>
            <person name="Grigoriev I.V."/>
            <person name="Debuchy R."/>
            <person name="Gladieux P."/>
            <person name="Hiltunen Thoren M."/>
            <person name="Johannesson H."/>
        </authorList>
    </citation>
    <scope>NUCLEOTIDE SEQUENCE</scope>
    <source>
        <strain evidence="3">CBS 757.83</strain>
    </source>
</reference>
<feature type="compositionally biased region" description="Polar residues" evidence="1">
    <location>
        <begin position="1"/>
        <end position="17"/>
    </location>
</feature>
<evidence type="ECO:0000313" key="4">
    <source>
        <dbReference type="Proteomes" id="UP001305647"/>
    </source>
</evidence>
<keyword evidence="2" id="KW-1133">Transmembrane helix</keyword>
<evidence type="ECO:0000256" key="2">
    <source>
        <dbReference type="SAM" id="Phobius"/>
    </source>
</evidence>
<feature type="region of interest" description="Disordered" evidence="1">
    <location>
        <begin position="304"/>
        <end position="338"/>
    </location>
</feature>
<protein>
    <submittedName>
        <fullName evidence="3">Uncharacterized protein</fullName>
    </submittedName>
</protein>
<feature type="region of interest" description="Disordered" evidence="1">
    <location>
        <begin position="1"/>
        <end position="90"/>
    </location>
</feature>
<keyword evidence="2" id="KW-0472">Membrane</keyword>
<accession>A0AAN6Q8Y3</accession>
<feature type="compositionally biased region" description="Basic and acidic residues" evidence="1">
    <location>
        <begin position="45"/>
        <end position="54"/>
    </location>
</feature>
<organism evidence="3 4">
    <name type="scientific">Parathielavia hyrcaniae</name>
    <dbReference type="NCBI Taxonomy" id="113614"/>
    <lineage>
        <taxon>Eukaryota</taxon>
        <taxon>Fungi</taxon>
        <taxon>Dikarya</taxon>
        <taxon>Ascomycota</taxon>
        <taxon>Pezizomycotina</taxon>
        <taxon>Sordariomycetes</taxon>
        <taxon>Sordariomycetidae</taxon>
        <taxon>Sordariales</taxon>
        <taxon>Chaetomiaceae</taxon>
        <taxon>Parathielavia</taxon>
    </lineage>
</organism>
<evidence type="ECO:0000313" key="3">
    <source>
        <dbReference type="EMBL" id="KAK4105768.1"/>
    </source>
</evidence>
<feature type="transmembrane region" description="Helical" evidence="2">
    <location>
        <begin position="260"/>
        <end position="282"/>
    </location>
</feature>
<evidence type="ECO:0000256" key="1">
    <source>
        <dbReference type="SAM" id="MobiDB-lite"/>
    </source>
</evidence>
<keyword evidence="4" id="KW-1185">Reference proteome</keyword>
<feature type="compositionally biased region" description="Basic and acidic residues" evidence="1">
    <location>
        <begin position="69"/>
        <end position="78"/>
    </location>
</feature>
<reference evidence="3" key="2">
    <citation type="submission" date="2023-05" db="EMBL/GenBank/DDBJ databases">
        <authorList>
            <consortium name="Lawrence Berkeley National Laboratory"/>
            <person name="Steindorff A."/>
            <person name="Hensen N."/>
            <person name="Bonometti L."/>
            <person name="Westerberg I."/>
            <person name="Brannstrom I.O."/>
            <person name="Guillou S."/>
            <person name="Cros-Aarteil S."/>
            <person name="Calhoun S."/>
            <person name="Haridas S."/>
            <person name="Kuo A."/>
            <person name="Mondo S."/>
            <person name="Pangilinan J."/>
            <person name="Riley R."/>
            <person name="Labutti K."/>
            <person name="Andreopoulos B."/>
            <person name="Lipzen A."/>
            <person name="Chen C."/>
            <person name="Yanf M."/>
            <person name="Daum C."/>
            <person name="Ng V."/>
            <person name="Clum A."/>
            <person name="Ohm R."/>
            <person name="Martin F."/>
            <person name="Silar P."/>
            <person name="Natvig D."/>
            <person name="Lalanne C."/>
            <person name="Gautier V."/>
            <person name="Ament-Velasquez S.L."/>
            <person name="Kruys A."/>
            <person name="Hutchinson M.I."/>
            <person name="Powell A.J."/>
            <person name="Barry K."/>
            <person name="Miller A.N."/>
            <person name="Grigoriev I.V."/>
            <person name="Debuchy R."/>
            <person name="Gladieux P."/>
            <person name="Thoren M.H."/>
            <person name="Johannesson H."/>
        </authorList>
    </citation>
    <scope>NUCLEOTIDE SEQUENCE</scope>
    <source>
        <strain evidence="3">CBS 757.83</strain>
    </source>
</reference>
<dbReference type="Proteomes" id="UP001305647">
    <property type="component" value="Unassembled WGS sequence"/>
</dbReference>
<dbReference type="AlphaFoldDB" id="A0AAN6Q8Y3"/>
<proteinExistence type="predicted"/>
<keyword evidence="2" id="KW-0812">Transmembrane</keyword>
<gene>
    <name evidence="3" type="ORF">N658DRAFT_492262</name>
</gene>
<comment type="caution">
    <text evidence="3">The sequence shown here is derived from an EMBL/GenBank/DDBJ whole genome shotgun (WGS) entry which is preliminary data.</text>
</comment>
<name>A0AAN6Q8Y3_9PEZI</name>
<dbReference type="EMBL" id="MU863625">
    <property type="protein sequence ID" value="KAK4105768.1"/>
    <property type="molecule type" value="Genomic_DNA"/>
</dbReference>
<sequence length="347" mass="38395">MSSMSQNGGDASRTSSPGRPRHQITRSISEISSPIRLHRHHSHRTNKETERETRSSAPQSAIPVVQGRRSLEWSRSERATPNLTPSPSRRTSILYASADEMMPLTKAAKDIGLADGLVKEQQRAAARESGLQRSLADLESFARCTTKQLDDTYYSLLEKLNTLQSTVAALKELAEHSSQLSSSFSAEAEELVSDIGAQLDGFGQFEDQQGRIESLQNRIQTGRELIRSLSERVDAVSERIEGWARADREWQERTRKRLKAIWVVTSVVVFLVLSLFIGSQYVSDALEESTARIASDGLDTLRDVTGRNADMPDTGSRGGSIALSLNETEPPGLSSHTPDMLRVFDEL</sequence>